<dbReference type="GO" id="GO:0005506">
    <property type="term" value="F:iron ion binding"/>
    <property type="evidence" value="ECO:0007669"/>
    <property type="project" value="InterPro"/>
</dbReference>
<dbReference type="Pfam" id="PF00067">
    <property type="entry name" value="p450"/>
    <property type="match status" value="2"/>
</dbReference>
<evidence type="ECO:0000256" key="2">
    <source>
        <dbReference type="ARBA" id="ARBA00004370"/>
    </source>
</evidence>
<evidence type="ECO:0000256" key="5">
    <source>
        <dbReference type="ARBA" id="ARBA00022723"/>
    </source>
</evidence>
<feature type="transmembrane region" description="Helical" evidence="12">
    <location>
        <begin position="324"/>
        <end position="343"/>
    </location>
</feature>
<reference evidence="13 14" key="1">
    <citation type="submission" date="2020-09" db="EMBL/GenBank/DDBJ databases">
        <title>De no assembly of potato wild relative species, Solanum commersonii.</title>
        <authorList>
            <person name="Cho K."/>
        </authorList>
    </citation>
    <scope>NUCLEOTIDE SEQUENCE [LARGE SCALE GENOMIC DNA]</scope>
    <source>
        <strain evidence="13">LZ3.2</strain>
        <tissue evidence="13">Leaf</tissue>
    </source>
</reference>
<evidence type="ECO:0000256" key="1">
    <source>
        <dbReference type="ARBA" id="ARBA00001971"/>
    </source>
</evidence>
<evidence type="ECO:0000313" key="14">
    <source>
        <dbReference type="Proteomes" id="UP000824120"/>
    </source>
</evidence>
<organism evidence="13 14">
    <name type="scientific">Solanum commersonii</name>
    <name type="common">Commerson's wild potato</name>
    <name type="synonym">Commerson's nightshade</name>
    <dbReference type="NCBI Taxonomy" id="4109"/>
    <lineage>
        <taxon>Eukaryota</taxon>
        <taxon>Viridiplantae</taxon>
        <taxon>Streptophyta</taxon>
        <taxon>Embryophyta</taxon>
        <taxon>Tracheophyta</taxon>
        <taxon>Spermatophyta</taxon>
        <taxon>Magnoliopsida</taxon>
        <taxon>eudicotyledons</taxon>
        <taxon>Gunneridae</taxon>
        <taxon>Pentapetalae</taxon>
        <taxon>asterids</taxon>
        <taxon>lamiids</taxon>
        <taxon>Solanales</taxon>
        <taxon>Solanaceae</taxon>
        <taxon>Solanoideae</taxon>
        <taxon>Solaneae</taxon>
        <taxon>Solanum</taxon>
    </lineage>
</organism>
<evidence type="ECO:0000256" key="7">
    <source>
        <dbReference type="ARBA" id="ARBA00023004"/>
    </source>
</evidence>
<evidence type="ECO:0000256" key="9">
    <source>
        <dbReference type="ARBA" id="ARBA00023136"/>
    </source>
</evidence>
<evidence type="ECO:0000256" key="4">
    <source>
        <dbReference type="ARBA" id="ARBA00022617"/>
    </source>
</evidence>
<feature type="binding site" description="axial binding residue" evidence="11">
    <location>
        <position position="758"/>
    </location>
    <ligand>
        <name>heme</name>
        <dbReference type="ChEBI" id="CHEBI:30413"/>
    </ligand>
    <ligandPart>
        <name>Fe</name>
        <dbReference type="ChEBI" id="CHEBI:18248"/>
    </ligandPart>
</feature>
<evidence type="ECO:0000256" key="3">
    <source>
        <dbReference type="ARBA" id="ARBA00010617"/>
    </source>
</evidence>
<dbReference type="OrthoDB" id="2789670at2759"/>
<dbReference type="SUPFAM" id="SSF48264">
    <property type="entry name" value="Cytochrome P450"/>
    <property type="match status" value="2"/>
</dbReference>
<dbReference type="GO" id="GO:0016705">
    <property type="term" value="F:oxidoreductase activity, acting on paired donors, with incorporation or reduction of molecular oxygen"/>
    <property type="evidence" value="ECO:0007669"/>
    <property type="project" value="InterPro"/>
</dbReference>
<dbReference type="Proteomes" id="UP000824120">
    <property type="component" value="Chromosome 12"/>
</dbReference>
<dbReference type="EMBL" id="JACXVP010000012">
    <property type="protein sequence ID" value="KAG5572862.1"/>
    <property type="molecule type" value="Genomic_DNA"/>
</dbReference>
<name>A0A9J5WD85_SOLCO</name>
<dbReference type="PRINTS" id="PR00463">
    <property type="entry name" value="EP450I"/>
</dbReference>
<comment type="subcellular location">
    <subcellularLocation>
        <location evidence="2">Membrane</location>
    </subcellularLocation>
</comment>
<evidence type="ECO:0000256" key="8">
    <source>
        <dbReference type="ARBA" id="ARBA00023033"/>
    </source>
</evidence>
<dbReference type="GO" id="GO:0016020">
    <property type="term" value="C:membrane"/>
    <property type="evidence" value="ECO:0007669"/>
    <property type="project" value="UniProtKB-SubCell"/>
</dbReference>
<evidence type="ECO:0008006" key="15">
    <source>
        <dbReference type="Google" id="ProtNLM"/>
    </source>
</evidence>
<keyword evidence="9 12" id="KW-0472">Membrane</keyword>
<accession>A0A9J5WD85</accession>
<keyword evidence="12" id="KW-1133">Transmembrane helix</keyword>
<evidence type="ECO:0000313" key="13">
    <source>
        <dbReference type="EMBL" id="KAG5572862.1"/>
    </source>
</evidence>
<protein>
    <recommendedName>
        <fullName evidence="15">Cytochrome P450</fullName>
    </recommendedName>
</protein>
<keyword evidence="5 11" id="KW-0479">Metal-binding</keyword>
<proteinExistence type="inferred from homology"/>
<keyword evidence="4 11" id="KW-0349">Heme</keyword>
<comment type="similarity">
    <text evidence="3">Belongs to the cytochrome P450 family.</text>
</comment>
<dbReference type="PROSITE" id="PS00086">
    <property type="entry name" value="CYTOCHROME_P450"/>
    <property type="match status" value="1"/>
</dbReference>
<gene>
    <name evidence="13" type="ORF">H5410_062628</name>
</gene>
<comment type="function">
    <text evidence="10">May have a role in maturation, such as during flavor formation or other metabolite production specific to aging tissues.</text>
</comment>
<dbReference type="CDD" id="cd11072">
    <property type="entry name" value="CYP71-like"/>
    <property type="match status" value="1"/>
</dbReference>
<keyword evidence="7 11" id="KW-0408">Iron</keyword>
<sequence>MALIWSMLVVIFIVYAFYELLNNIQNRKRYPPGPKGLPIRGNLHLLGLVPTIVVSSADTAEKFLKTYDHIFASRPHNEAAYYLAYGQKNMLAAKYGPYWRNMRKLCIQHLLSNQKINSFQSMRRQQVELMIKSLKNEACDHRVFVDLSAKISSLSADLTCLMVFGKKYMDEDLDKRGFKALVNEVEHLAATPNLGDFFPFLGVIDLQGLTRRLKDFSKVFDEFLEKIIDEHVQSRDQKQSKDFVDTMLDIMQSGEAEFQFDRRRYVNCSNGHFRSSYRMDTNRASSTSSCVVKLLRHGCKGGHEAALCSSTNASRVHGRLCSMALIWAMLVIIFILYAFYELLNNIQNGKRYPPGPKGLPIIGHLHLLGKNPHQDFLKLAKTHGPLMYVRLGLVPTIVVSSADTAEKFLKTYDHIFASRPHNEAAYYLAYGQRNMIAAKYGPYWRNMRKLCTQHLFSNQKINSFQSMRRQRIELMIKSLKNEACDHRVVVDLSAKISSLSADLTCLMVFGKKYMDEDLDKRGFKALVNEVEHLAATPNLGDFFPFLGVIDLQGLTRRLKDLSKVFDEFLEKIIDEHVQSRDQKQSKDFVDTMLDIMQSGEAEFQFDRRHIKAILFDMLIAAMGTSAAAIEWILTELLRHPHVMKKLQKELEQVVGLERMVKESDLEKLNYLDMVVKEGMRLHCVVPLMPHEAMEDCAVNSFPIQKGSRIMINFYAVQRDPNIWPEPEKFLPERFVESSIDVRGRDFQLLPFGSGRRSCPAMQLGIIIVQLIVAQLVHCLDWELPNGMQPCDLDVEEQFGLATSRENPLMAMPTYRLNNA</sequence>
<keyword evidence="14" id="KW-1185">Reference proteome</keyword>
<dbReference type="AlphaFoldDB" id="A0A9J5WD85"/>
<evidence type="ECO:0000256" key="12">
    <source>
        <dbReference type="SAM" id="Phobius"/>
    </source>
</evidence>
<keyword evidence="8" id="KW-0503">Monooxygenase</keyword>
<keyword evidence="12" id="KW-0812">Transmembrane</keyword>
<dbReference type="Gene3D" id="1.10.630.10">
    <property type="entry name" value="Cytochrome P450"/>
    <property type="match status" value="2"/>
</dbReference>
<dbReference type="FunFam" id="1.10.630.10:FF:000011">
    <property type="entry name" value="Cytochrome P450 83B1"/>
    <property type="match status" value="1"/>
</dbReference>
<dbReference type="GO" id="GO:0020037">
    <property type="term" value="F:heme binding"/>
    <property type="evidence" value="ECO:0007669"/>
    <property type="project" value="InterPro"/>
</dbReference>
<dbReference type="InterPro" id="IPR036396">
    <property type="entry name" value="Cyt_P450_sf"/>
</dbReference>
<evidence type="ECO:0000256" key="11">
    <source>
        <dbReference type="PIRSR" id="PIRSR602401-1"/>
    </source>
</evidence>
<dbReference type="InterPro" id="IPR017972">
    <property type="entry name" value="Cyt_P450_CS"/>
</dbReference>
<dbReference type="PRINTS" id="PR00385">
    <property type="entry name" value="P450"/>
</dbReference>
<evidence type="ECO:0000256" key="10">
    <source>
        <dbReference type="ARBA" id="ARBA00055645"/>
    </source>
</evidence>
<dbReference type="InterPro" id="IPR002401">
    <property type="entry name" value="Cyt_P450_E_grp-I"/>
</dbReference>
<keyword evidence="6" id="KW-0560">Oxidoreductase</keyword>
<dbReference type="PANTHER" id="PTHR47943">
    <property type="entry name" value="CYTOCHROME P450 93A3-LIKE"/>
    <property type="match status" value="1"/>
</dbReference>
<dbReference type="PANTHER" id="PTHR47943:SF2">
    <property type="entry name" value="CYTOCHROME P450"/>
    <property type="match status" value="1"/>
</dbReference>
<evidence type="ECO:0000256" key="6">
    <source>
        <dbReference type="ARBA" id="ARBA00023002"/>
    </source>
</evidence>
<comment type="caution">
    <text evidence="13">The sequence shown here is derived from an EMBL/GenBank/DDBJ whole genome shotgun (WGS) entry which is preliminary data.</text>
</comment>
<dbReference type="GO" id="GO:0004497">
    <property type="term" value="F:monooxygenase activity"/>
    <property type="evidence" value="ECO:0007669"/>
    <property type="project" value="UniProtKB-KW"/>
</dbReference>
<dbReference type="InterPro" id="IPR001128">
    <property type="entry name" value="Cyt_P450"/>
</dbReference>
<comment type="cofactor">
    <cofactor evidence="1 11">
        <name>heme</name>
        <dbReference type="ChEBI" id="CHEBI:30413"/>
    </cofactor>
</comment>